<dbReference type="InterPro" id="IPR003689">
    <property type="entry name" value="ZIP"/>
</dbReference>
<dbReference type="OrthoDB" id="9787346at2"/>
<dbReference type="PANTHER" id="PTHR11040">
    <property type="entry name" value="ZINC/IRON TRANSPORTER"/>
    <property type="match status" value="1"/>
</dbReference>
<evidence type="ECO:0000256" key="5">
    <source>
        <dbReference type="SAM" id="Phobius"/>
    </source>
</evidence>
<accession>K6WK49</accession>
<dbReference type="PANTHER" id="PTHR11040:SF205">
    <property type="entry name" value="ZINC TRANSPORTER ZUPT"/>
    <property type="match status" value="1"/>
</dbReference>
<comment type="subcellular location">
    <subcellularLocation>
        <location evidence="1">Membrane</location>
        <topology evidence="1">Multi-pass membrane protein</topology>
    </subcellularLocation>
</comment>
<dbReference type="GO" id="GO:0016020">
    <property type="term" value="C:membrane"/>
    <property type="evidence" value="ECO:0007669"/>
    <property type="project" value="UniProtKB-SubCell"/>
</dbReference>
<feature type="transmembrane region" description="Helical" evidence="5">
    <location>
        <begin position="196"/>
        <end position="215"/>
    </location>
</feature>
<evidence type="ECO:0000256" key="2">
    <source>
        <dbReference type="ARBA" id="ARBA00022692"/>
    </source>
</evidence>
<feature type="transmembrane region" description="Helical" evidence="5">
    <location>
        <begin position="168"/>
        <end position="190"/>
    </location>
</feature>
<dbReference type="RefSeq" id="WP_002443296.1">
    <property type="nucleotide sequence ID" value="NC_017910.1"/>
</dbReference>
<feature type="transmembrane region" description="Helical" evidence="5">
    <location>
        <begin position="65"/>
        <end position="81"/>
    </location>
</feature>
<dbReference type="PATRIC" id="fig|630626.3.peg.540"/>
<dbReference type="NCBIfam" id="NF003243">
    <property type="entry name" value="PRK04201.1"/>
    <property type="match status" value="1"/>
</dbReference>
<feature type="transmembrane region" description="Helical" evidence="5">
    <location>
        <begin position="6"/>
        <end position="25"/>
    </location>
</feature>
<keyword evidence="7" id="KW-1185">Reference proteome</keyword>
<keyword evidence="2 5" id="KW-0812">Transmembrane</keyword>
<dbReference type="HOGENOM" id="CLU_015114_1_3_6"/>
<proteinExistence type="predicted"/>
<feature type="transmembrane region" description="Helical" evidence="5">
    <location>
        <begin position="32"/>
        <end position="53"/>
    </location>
</feature>
<dbReference type="EMBL" id="CP001560">
    <property type="protein sequence ID" value="AFJ45673.1"/>
    <property type="molecule type" value="Genomic_DNA"/>
</dbReference>
<feature type="transmembrane region" description="Helical" evidence="5">
    <location>
        <begin position="102"/>
        <end position="119"/>
    </location>
</feature>
<evidence type="ECO:0000256" key="4">
    <source>
        <dbReference type="ARBA" id="ARBA00023136"/>
    </source>
</evidence>
<feature type="transmembrane region" description="Helical" evidence="5">
    <location>
        <begin position="139"/>
        <end position="161"/>
    </location>
</feature>
<dbReference type="Proteomes" id="UP000001955">
    <property type="component" value="Chromosome"/>
</dbReference>
<accession>I2B569</accession>
<dbReference type="eggNOG" id="COG0428">
    <property type="taxonomic scope" value="Bacteria"/>
</dbReference>
<protein>
    <submittedName>
        <fullName evidence="6">Zinc transporter ZupT</fullName>
    </submittedName>
</protein>
<keyword evidence="3 5" id="KW-1133">Transmembrane helix</keyword>
<evidence type="ECO:0000313" key="6">
    <source>
        <dbReference type="EMBL" id="AFJ45673.1"/>
    </source>
</evidence>
<dbReference type="STRING" id="630626.EBL_c05480"/>
<reference evidence="6 7" key="1">
    <citation type="journal article" date="2012" name="J. Bacteriol.">
        <title>Complete genome sequence of the B12-producing Shimwellia blattae strain DSM 4481, isolated from a cockroach.</title>
        <authorList>
            <person name="Brzuszkiewicz E."/>
            <person name="Waschkowitz T."/>
            <person name="Wiezer A."/>
            <person name="Daniel R."/>
        </authorList>
    </citation>
    <scope>NUCLEOTIDE SEQUENCE [LARGE SCALE GENOMIC DNA]</scope>
    <source>
        <strain evidence="7">ATCC 29907 / DSM 4481 / JCM 1650 / NBRC 105725 / CDC 9005-74</strain>
    </source>
</reference>
<name>I2B569_SHIBC</name>
<dbReference type="AlphaFoldDB" id="I2B569"/>
<dbReference type="GO" id="GO:0005385">
    <property type="term" value="F:zinc ion transmembrane transporter activity"/>
    <property type="evidence" value="ECO:0007669"/>
    <property type="project" value="TreeGrafter"/>
</dbReference>
<evidence type="ECO:0000256" key="1">
    <source>
        <dbReference type="ARBA" id="ARBA00004141"/>
    </source>
</evidence>
<organism evidence="6 7">
    <name type="scientific">Shimwellia blattae (strain ATCC 29907 / DSM 4481 / JCM 1650 / NBRC 105725 / CDC 9005-74)</name>
    <name type="common">Escherichia blattae</name>
    <dbReference type="NCBI Taxonomy" id="630626"/>
    <lineage>
        <taxon>Bacteria</taxon>
        <taxon>Pseudomonadati</taxon>
        <taxon>Pseudomonadota</taxon>
        <taxon>Gammaproteobacteria</taxon>
        <taxon>Enterobacterales</taxon>
        <taxon>Enterobacteriaceae</taxon>
        <taxon>Shimwellia</taxon>
    </lineage>
</organism>
<evidence type="ECO:0000256" key="3">
    <source>
        <dbReference type="ARBA" id="ARBA00022989"/>
    </source>
</evidence>
<keyword evidence="4 5" id="KW-0472">Membrane</keyword>
<gene>
    <name evidence="6" type="primary">zupT</name>
    <name evidence="6" type="ordered locus">EBL_c05480</name>
</gene>
<dbReference type="KEGG" id="ebt:EBL_c05480"/>
<evidence type="ECO:0000313" key="7">
    <source>
        <dbReference type="Proteomes" id="UP000001955"/>
    </source>
</evidence>
<dbReference type="Pfam" id="PF02535">
    <property type="entry name" value="Zip"/>
    <property type="match status" value="1"/>
</dbReference>
<sequence>MSLPLILTLLAGSTTFIGALLVIIGQKPSNRVLAFSIGFAAGIMLLISLMEMLPAALDTAGMKPVLGYGMFLAGLLGYFALDRCLPHTHPQDLTCGKLQPRNLRRTALLLTLGISLHNFPEGIATFVTASSDLELGTGIALAVALHNIPEGLAVAGPVYAASGSRTRAVCWAGLSGLAEIAGGVLAWLILGSVISPVMMAAIMAAVAGIMVALSVDELMPMAREIDPHNNPSHGVLCGMAVMGLSLSLLQSSGLG</sequence>